<dbReference type="GO" id="GO:0030170">
    <property type="term" value="F:pyridoxal phosphate binding"/>
    <property type="evidence" value="ECO:0007669"/>
    <property type="project" value="UniProtKB-UniRule"/>
</dbReference>
<keyword evidence="7 9" id="KW-0663">Pyridoxal phosphate</keyword>
<dbReference type="EC" id="2.3.1.47" evidence="9"/>
<evidence type="ECO:0000313" key="13">
    <source>
        <dbReference type="Proteomes" id="UP000286908"/>
    </source>
</evidence>
<feature type="binding site" evidence="9">
    <location>
        <position position="20"/>
    </location>
    <ligand>
        <name>substrate</name>
    </ligand>
</feature>
<dbReference type="InterPro" id="IPR001917">
    <property type="entry name" value="Aminotrans_II_pyridoxalP_BS"/>
</dbReference>
<dbReference type="InterPro" id="IPR004839">
    <property type="entry name" value="Aminotransferase_I/II_large"/>
</dbReference>
<dbReference type="EMBL" id="NRQY01000001">
    <property type="protein sequence ID" value="RUT66269.1"/>
    <property type="molecule type" value="Genomic_DNA"/>
</dbReference>
<evidence type="ECO:0000256" key="10">
    <source>
        <dbReference type="PIRSR" id="PIRSR604723-51"/>
    </source>
</evidence>
<accession>A0A433ZVZ3</accession>
<dbReference type="InterPro" id="IPR015424">
    <property type="entry name" value="PyrdxlP-dep_Trfase"/>
</dbReference>
<gene>
    <name evidence="9 12" type="primary">bioF</name>
    <name evidence="12" type="ORF">CKG00_07570</name>
</gene>
<comment type="cofactor">
    <cofactor evidence="1 9 10">
        <name>pyridoxal 5'-phosphate</name>
        <dbReference type="ChEBI" id="CHEBI:597326"/>
    </cofactor>
</comment>
<dbReference type="SUPFAM" id="SSF53383">
    <property type="entry name" value="PLP-dependent transferases"/>
    <property type="match status" value="1"/>
</dbReference>
<keyword evidence="6 9" id="KW-0093">Biotin biosynthesis</keyword>
<comment type="subunit">
    <text evidence="4 9">Homodimer.</text>
</comment>
<evidence type="ECO:0000256" key="7">
    <source>
        <dbReference type="ARBA" id="ARBA00022898"/>
    </source>
</evidence>
<dbReference type="AlphaFoldDB" id="A0A433ZVZ3"/>
<feature type="binding site" evidence="9">
    <location>
        <begin position="107"/>
        <end position="108"/>
    </location>
    <ligand>
        <name>pyridoxal 5'-phosphate</name>
        <dbReference type="ChEBI" id="CHEBI:597326"/>
    </ligand>
</feature>
<dbReference type="InterPro" id="IPR004723">
    <property type="entry name" value="AONS_Archaea/Proteobacteria"/>
</dbReference>
<dbReference type="Proteomes" id="UP000286908">
    <property type="component" value="Unassembled WGS sequence"/>
</dbReference>
<dbReference type="PANTHER" id="PTHR13693:SF100">
    <property type="entry name" value="8-AMINO-7-OXONONANOATE SYNTHASE"/>
    <property type="match status" value="1"/>
</dbReference>
<evidence type="ECO:0000259" key="11">
    <source>
        <dbReference type="Pfam" id="PF00155"/>
    </source>
</evidence>
<dbReference type="InterPro" id="IPR050087">
    <property type="entry name" value="AON_synthase_class-II"/>
</dbReference>
<proteinExistence type="inferred from homology"/>
<dbReference type="PANTHER" id="PTHR13693">
    <property type="entry name" value="CLASS II AMINOTRANSFERASE/8-AMINO-7-OXONONANOATE SYNTHASE"/>
    <property type="match status" value="1"/>
</dbReference>
<dbReference type="Gene3D" id="3.90.1150.10">
    <property type="entry name" value="Aspartate Aminotransferase, domain 1"/>
    <property type="match status" value="1"/>
</dbReference>
<feature type="binding site" evidence="9">
    <location>
        <position position="180"/>
    </location>
    <ligand>
        <name>pyridoxal 5'-phosphate</name>
        <dbReference type="ChEBI" id="CHEBI:597326"/>
    </ligand>
</feature>
<evidence type="ECO:0000256" key="4">
    <source>
        <dbReference type="ARBA" id="ARBA00011738"/>
    </source>
</evidence>
<dbReference type="NCBIfam" id="TIGR00858">
    <property type="entry name" value="bioF"/>
    <property type="match status" value="1"/>
</dbReference>
<keyword evidence="5 9" id="KW-0808">Transferase</keyword>
<comment type="similarity">
    <text evidence="3 9">Belongs to the class-II pyridoxal-phosphate-dependent aminotransferase family. BioF subfamily.</text>
</comment>
<feature type="binding site" evidence="9">
    <location>
        <position position="351"/>
    </location>
    <ligand>
        <name>substrate</name>
    </ligand>
</feature>
<comment type="caution">
    <text evidence="12">The sequence shown here is derived from an EMBL/GenBank/DDBJ whole genome shotgun (WGS) entry which is preliminary data.</text>
</comment>
<dbReference type="HAMAP" id="MF_01693">
    <property type="entry name" value="BioF_aminotrans_2"/>
    <property type="match status" value="1"/>
</dbReference>
<dbReference type="InterPro" id="IPR022834">
    <property type="entry name" value="AONS_Proteobacteria"/>
</dbReference>
<dbReference type="UniPathway" id="UPA00078"/>
<evidence type="ECO:0000256" key="2">
    <source>
        <dbReference type="ARBA" id="ARBA00004746"/>
    </source>
</evidence>
<dbReference type="PROSITE" id="PS00599">
    <property type="entry name" value="AA_TRANSFER_CLASS_2"/>
    <property type="match status" value="1"/>
</dbReference>
<evidence type="ECO:0000256" key="1">
    <source>
        <dbReference type="ARBA" id="ARBA00001933"/>
    </source>
</evidence>
<comment type="catalytic activity">
    <reaction evidence="8 9">
        <text>6-carboxyhexanoyl-[ACP] + L-alanine + H(+) = (8S)-8-amino-7-oxononanoate + holo-[ACP] + CO2</text>
        <dbReference type="Rhea" id="RHEA:42288"/>
        <dbReference type="Rhea" id="RHEA-COMP:9685"/>
        <dbReference type="Rhea" id="RHEA-COMP:9955"/>
        <dbReference type="ChEBI" id="CHEBI:15378"/>
        <dbReference type="ChEBI" id="CHEBI:16526"/>
        <dbReference type="ChEBI" id="CHEBI:57972"/>
        <dbReference type="ChEBI" id="CHEBI:64479"/>
        <dbReference type="ChEBI" id="CHEBI:78846"/>
        <dbReference type="ChEBI" id="CHEBI:149468"/>
        <dbReference type="EC" id="2.3.1.47"/>
    </reaction>
</comment>
<feature type="binding site" evidence="9">
    <location>
        <position position="132"/>
    </location>
    <ligand>
        <name>substrate</name>
    </ligand>
</feature>
<sequence>MWQTFLSERLQQAQEQDAVRRREANDGADGRTLLINGRRAVNFSGNDYLGLSRHPAVIRAWCDGIEQYGVGSGGSGHVTGYTTAHRDLEQMLADWLGFDRAILFVSGFSANQAVITALIQRGDHLICDKLAHASIMEAAMHSPAEFSRFHHNDTAHLSTRLSRTENSTGKTLVVTEGIFSMDGGAAPLAAILPLTRQHNARLMADDAHGIGVCGREGRGSCDAAGIRPDIQIVTFGKAVGVSGAAVLCDAQTADYLTQYARHLIYSTTFPAAQACAIQAAVQEIRRGDELRDKLAENIRLFRERVAHLPLQLLPSASAIQPLIVGDNRAALALSHYLQERGLWVKAIRPPTVPPNTARLRITLTSAHHRDDITQLTEALDAFCRHYRPCE</sequence>
<reference evidence="12 13" key="1">
    <citation type="submission" date="2017-08" db="EMBL/GenBank/DDBJ databases">
        <title>Draft genome sequence of pheromone producing symbiont Morganella morganii, of the female New Zealand grass grub Costelytra giveni.</title>
        <authorList>
            <person name="Laugraud A."/>
            <person name="Young S.D."/>
            <person name="Hurst M.H."/>
        </authorList>
    </citation>
    <scope>NUCLEOTIDE SEQUENCE [LARGE SCALE GENOMIC DNA]</scope>
    <source>
        <strain evidence="12 13">MMsCG</strain>
    </source>
</reference>
<feature type="modified residue" description="N6-(pyridoxal phosphate)lysine" evidence="9 10">
    <location>
        <position position="237"/>
    </location>
</feature>
<comment type="pathway">
    <text evidence="2 9">Cofactor biosynthesis; biotin biosynthesis.</text>
</comment>
<comment type="function">
    <text evidence="9">Catalyzes the decarboxylative condensation of pimeloyl-[acyl-carrier protein] and L-alanine to produce 8-amino-7-oxononanoate (AON), [acyl-carrier protein], and carbon dioxide.</text>
</comment>
<dbReference type="OrthoDB" id="9807157at2"/>
<evidence type="ECO:0000256" key="8">
    <source>
        <dbReference type="ARBA" id="ARBA00047715"/>
    </source>
</evidence>
<evidence type="ECO:0000313" key="12">
    <source>
        <dbReference type="EMBL" id="RUT66269.1"/>
    </source>
</evidence>
<name>A0A433ZVZ3_MORMO</name>
<dbReference type="Gene3D" id="3.40.640.10">
    <property type="entry name" value="Type I PLP-dependent aspartate aminotransferase-like (Major domain)"/>
    <property type="match status" value="1"/>
</dbReference>
<organism evidence="12 13">
    <name type="scientific">Morganella morganii</name>
    <name type="common">Proteus morganii</name>
    <dbReference type="NCBI Taxonomy" id="582"/>
    <lineage>
        <taxon>Bacteria</taxon>
        <taxon>Pseudomonadati</taxon>
        <taxon>Pseudomonadota</taxon>
        <taxon>Gammaproteobacteria</taxon>
        <taxon>Enterobacterales</taxon>
        <taxon>Morganellaceae</taxon>
        <taxon>Morganella</taxon>
    </lineage>
</organism>
<dbReference type="GO" id="GO:0008710">
    <property type="term" value="F:8-amino-7-oxononanoate synthase activity"/>
    <property type="evidence" value="ECO:0007669"/>
    <property type="project" value="UniProtKB-UniRule"/>
</dbReference>
<feature type="binding site" evidence="9">
    <location>
        <position position="208"/>
    </location>
    <ligand>
        <name>pyridoxal 5'-phosphate</name>
        <dbReference type="ChEBI" id="CHEBI:597326"/>
    </ligand>
</feature>
<dbReference type="InterPro" id="IPR015422">
    <property type="entry name" value="PyrdxlP-dep_Trfase_small"/>
</dbReference>
<evidence type="ECO:0000256" key="3">
    <source>
        <dbReference type="ARBA" id="ARBA00010008"/>
    </source>
</evidence>
<dbReference type="InterPro" id="IPR015421">
    <property type="entry name" value="PyrdxlP-dep_Trfase_major"/>
</dbReference>
<evidence type="ECO:0000256" key="9">
    <source>
        <dbReference type="HAMAP-Rule" id="MF_01693"/>
    </source>
</evidence>
<dbReference type="GO" id="GO:0009102">
    <property type="term" value="P:biotin biosynthetic process"/>
    <property type="evidence" value="ECO:0007669"/>
    <property type="project" value="UniProtKB-UniRule"/>
</dbReference>
<feature type="domain" description="Aminotransferase class I/classII large" evidence="11">
    <location>
        <begin position="41"/>
        <end position="379"/>
    </location>
</feature>
<protein>
    <recommendedName>
        <fullName evidence="9">8-amino-7-oxononanoate synthase</fullName>
        <shortName evidence="9">AONS</shortName>
        <ecNumber evidence="9">2.3.1.47</ecNumber>
    </recommendedName>
    <alternativeName>
        <fullName evidence="9">7-keto-8-amino-pelargonic acid synthase</fullName>
        <shortName evidence="9">7-KAP synthase</shortName>
        <shortName evidence="9">KAPA synthase</shortName>
    </alternativeName>
    <alternativeName>
        <fullName evidence="9">8-amino-7-ketopelargonate synthase</fullName>
    </alternativeName>
</protein>
<feature type="binding site" evidence="9">
    <location>
        <position position="234"/>
    </location>
    <ligand>
        <name>pyridoxal 5'-phosphate</name>
        <dbReference type="ChEBI" id="CHEBI:597326"/>
    </ligand>
</feature>
<dbReference type="Pfam" id="PF00155">
    <property type="entry name" value="Aminotran_1_2"/>
    <property type="match status" value="1"/>
</dbReference>
<evidence type="ECO:0000256" key="5">
    <source>
        <dbReference type="ARBA" id="ARBA00022679"/>
    </source>
</evidence>
<evidence type="ECO:0000256" key="6">
    <source>
        <dbReference type="ARBA" id="ARBA00022756"/>
    </source>
</evidence>